<dbReference type="InterPro" id="IPR010998">
    <property type="entry name" value="Integrase_recombinase_N"/>
</dbReference>
<protein>
    <submittedName>
        <fullName evidence="3">Uncharacterized protein</fullName>
    </submittedName>
</protein>
<evidence type="ECO:0000313" key="4">
    <source>
        <dbReference type="Proteomes" id="UP000507470"/>
    </source>
</evidence>
<dbReference type="GO" id="GO:0003677">
    <property type="term" value="F:DNA binding"/>
    <property type="evidence" value="ECO:0007669"/>
    <property type="project" value="UniProtKB-KW"/>
</dbReference>
<gene>
    <name evidence="3" type="ORF">MCOR_30023</name>
</gene>
<dbReference type="SUPFAM" id="SSF47823">
    <property type="entry name" value="lambda integrase-like, N-terminal domain"/>
    <property type="match status" value="1"/>
</dbReference>
<evidence type="ECO:0000256" key="1">
    <source>
        <dbReference type="ARBA" id="ARBA00023125"/>
    </source>
</evidence>
<dbReference type="Proteomes" id="UP000507470">
    <property type="component" value="Unassembled WGS sequence"/>
</dbReference>
<evidence type="ECO:0000313" key="3">
    <source>
        <dbReference type="EMBL" id="CAC5395345.1"/>
    </source>
</evidence>
<dbReference type="OrthoDB" id="415455at2759"/>
<dbReference type="AlphaFoldDB" id="A0A6J8CGV0"/>
<name>A0A6J8CGV0_MYTCO</name>
<feature type="region of interest" description="Disordered" evidence="2">
    <location>
        <begin position="101"/>
        <end position="124"/>
    </location>
</feature>
<dbReference type="Gene3D" id="1.10.150.130">
    <property type="match status" value="1"/>
</dbReference>
<keyword evidence="1" id="KW-0238">DNA-binding</keyword>
<organism evidence="3 4">
    <name type="scientific">Mytilus coruscus</name>
    <name type="common">Sea mussel</name>
    <dbReference type="NCBI Taxonomy" id="42192"/>
    <lineage>
        <taxon>Eukaryota</taxon>
        <taxon>Metazoa</taxon>
        <taxon>Spiralia</taxon>
        <taxon>Lophotrochozoa</taxon>
        <taxon>Mollusca</taxon>
        <taxon>Bivalvia</taxon>
        <taxon>Autobranchia</taxon>
        <taxon>Pteriomorphia</taxon>
        <taxon>Mytilida</taxon>
        <taxon>Mytiloidea</taxon>
        <taxon>Mytilidae</taxon>
        <taxon>Mytilinae</taxon>
        <taxon>Mytilus</taxon>
    </lineage>
</organism>
<evidence type="ECO:0000256" key="2">
    <source>
        <dbReference type="SAM" id="MobiDB-lite"/>
    </source>
</evidence>
<sequence length="261" mass="28659">MPPKRGKSGQSKNSASKKKPQKTNTDYTKLAAEIIRLQSRNINNPPSNNSTIIQTDIHADTDTDHTCIIPTSAQNIDPAANTVPTPIPSLASSEVRSRASQIQENPTCSTVAPEDSTTADHNQSCSTSKEFNIQTVVETLFSESTVSSTMVRTESNTGSPTFVGDLTDEAKHLLCSALTPSTKASYQKTWQKLFEFLGHEKISLPLQLAHIANFIGHLFSKGLQPATIASHISALSYVHKMFNIQDRTLQLFHYSQSFERL</sequence>
<feature type="region of interest" description="Disordered" evidence="2">
    <location>
        <begin position="1"/>
        <end position="26"/>
    </location>
</feature>
<accession>A0A6J8CGV0</accession>
<reference evidence="3 4" key="1">
    <citation type="submission" date="2020-06" db="EMBL/GenBank/DDBJ databases">
        <authorList>
            <person name="Li R."/>
            <person name="Bekaert M."/>
        </authorList>
    </citation>
    <scope>NUCLEOTIDE SEQUENCE [LARGE SCALE GENOMIC DNA]</scope>
    <source>
        <strain evidence="4">wild</strain>
    </source>
</reference>
<proteinExistence type="predicted"/>
<dbReference type="EMBL" id="CACVKT020005484">
    <property type="protein sequence ID" value="CAC5395345.1"/>
    <property type="molecule type" value="Genomic_DNA"/>
</dbReference>
<keyword evidence="4" id="KW-1185">Reference proteome</keyword>